<dbReference type="RefSeq" id="WP_094269028.1">
    <property type="nucleotide sequence ID" value="NZ_NOIH01000015.1"/>
</dbReference>
<feature type="region of interest" description="Disordered" evidence="1">
    <location>
        <begin position="49"/>
        <end position="79"/>
    </location>
</feature>
<evidence type="ECO:0000256" key="1">
    <source>
        <dbReference type="SAM" id="MobiDB-lite"/>
    </source>
</evidence>
<protein>
    <submittedName>
        <fullName evidence="2">Uncharacterized protein</fullName>
    </submittedName>
</protein>
<dbReference type="OrthoDB" id="9894702at2"/>
<dbReference type="EMBL" id="NOIH01000015">
    <property type="protein sequence ID" value="OYD53287.1"/>
    <property type="molecule type" value="Genomic_DNA"/>
</dbReference>
<organism evidence="2 3">
    <name type="scientific">Thauera propionica</name>
    <dbReference type="NCBI Taxonomy" id="2019431"/>
    <lineage>
        <taxon>Bacteria</taxon>
        <taxon>Pseudomonadati</taxon>
        <taxon>Pseudomonadota</taxon>
        <taxon>Betaproteobacteria</taxon>
        <taxon>Rhodocyclales</taxon>
        <taxon>Zoogloeaceae</taxon>
        <taxon>Thauera</taxon>
    </lineage>
</organism>
<sequence>MSPDRPPASDAELRWAYRRSRFPAMGFDYAQVLAAPVLRSVLELGVSQQRRKRARLSTTNTGAGIERSQPEFSASAQQS</sequence>
<proteinExistence type="predicted"/>
<keyword evidence="3" id="KW-1185">Reference proteome</keyword>
<evidence type="ECO:0000313" key="2">
    <source>
        <dbReference type="EMBL" id="OYD53287.1"/>
    </source>
</evidence>
<reference evidence="2 3" key="1">
    <citation type="submission" date="2017-07" db="EMBL/GenBank/DDBJ databases">
        <title>Thauera sp. KNDSS-Mac4 genome sequence and assembly.</title>
        <authorList>
            <person name="Mayilraj S."/>
        </authorList>
    </citation>
    <scope>NUCLEOTIDE SEQUENCE [LARGE SCALE GENOMIC DNA]</scope>
    <source>
        <strain evidence="2 3">KNDSS-Mac4</strain>
    </source>
</reference>
<feature type="compositionally biased region" description="Polar residues" evidence="1">
    <location>
        <begin position="70"/>
        <end position="79"/>
    </location>
</feature>
<evidence type="ECO:0000313" key="3">
    <source>
        <dbReference type="Proteomes" id="UP000215181"/>
    </source>
</evidence>
<dbReference type="AlphaFoldDB" id="A0A235EXK3"/>
<accession>A0A235EXK3</accession>
<gene>
    <name evidence="2" type="ORF">CGK74_13825</name>
</gene>
<name>A0A235EXK3_9RHOO</name>
<dbReference type="Proteomes" id="UP000215181">
    <property type="component" value="Unassembled WGS sequence"/>
</dbReference>
<comment type="caution">
    <text evidence="2">The sequence shown here is derived from an EMBL/GenBank/DDBJ whole genome shotgun (WGS) entry which is preliminary data.</text>
</comment>